<dbReference type="Gene3D" id="3.40.50.150">
    <property type="entry name" value="Vaccinia Virus protein VP39"/>
    <property type="match status" value="1"/>
</dbReference>
<dbReference type="Proteomes" id="UP000176322">
    <property type="component" value="Unassembled WGS sequence"/>
</dbReference>
<comment type="caution">
    <text evidence="5">The sequence shown here is derived from an EMBL/GenBank/DDBJ whole genome shotgun (WGS) entry which is preliminary data.</text>
</comment>
<keyword evidence="2" id="KW-0808">Transferase</keyword>
<dbReference type="EMBL" id="MFKO01000002">
    <property type="protein sequence ID" value="OGG42022.1"/>
    <property type="molecule type" value="Genomic_DNA"/>
</dbReference>
<dbReference type="GO" id="GO:0008168">
    <property type="term" value="F:methyltransferase activity"/>
    <property type="evidence" value="ECO:0007669"/>
    <property type="project" value="UniProtKB-KW"/>
</dbReference>
<dbReference type="AlphaFoldDB" id="A0A1F6BZ15"/>
<keyword evidence="1" id="KW-0489">Methyltransferase</keyword>
<dbReference type="Pfam" id="PF10672">
    <property type="entry name" value="Methyltrans_SAM"/>
    <property type="match status" value="1"/>
</dbReference>
<dbReference type="InterPro" id="IPR019614">
    <property type="entry name" value="SAM-dep_methyl-trfase"/>
</dbReference>
<dbReference type="PANTHER" id="PTHR43042">
    <property type="entry name" value="SAM-DEPENDENT METHYLTRANSFERASE"/>
    <property type="match status" value="1"/>
</dbReference>
<evidence type="ECO:0000256" key="3">
    <source>
        <dbReference type="ARBA" id="ARBA00022691"/>
    </source>
</evidence>
<dbReference type="InterPro" id="IPR029063">
    <property type="entry name" value="SAM-dependent_MTases_sf"/>
</dbReference>
<dbReference type="CDD" id="cd02440">
    <property type="entry name" value="AdoMet_MTases"/>
    <property type="match status" value="1"/>
</dbReference>
<organism evidence="5 6">
    <name type="scientific">Candidatus Kaiserbacteria bacterium RIFCSPHIGHO2_01_FULL_46_22</name>
    <dbReference type="NCBI Taxonomy" id="1798475"/>
    <lineage>
        <taxon>Bacteria</taxon>
        <taxon>Candidatus Kaiseribacteriota</taxon>
    </lineage>
</organism>
<protein>
    <recommendedName>
        <fullName evidence="4">S-adenosylmethionine-dependent methyltransferase domain-containing protein</fullName>
    </recommendedName>
</protein>
<proteinExistence type="predicted"/>
<sequence length="290" mass="32303">MSDMLKPENRTVKGWSDYALLDSGEGMKLERFGDLTLARPDTQAIWQKHSPKEWREADATFSLKEGKGRWQKKASAPERALMSFGDVQFSIRLGSFKHIGVFPEQADNWRFIKEQVEKQKEPKVLNLFGYTGVATLVAAKAGAHVTHVDASKQSLDLASANAGLSELPKDRVRWIPDDALAFVKREARRGTRYDGIVLDPPAFGRGAKGQVWHIEQDLPKLLVVLKDLLSEKPSSFLVLNGYAAGYSATTFSQLVLEQFPTLKGTYGELLLAEENGNRQLPSGIYVRGQI</sequence>
<evidence type="ECO:0000313" key="5">
    <source>
        <dbReference type="EMBL" id="OGG42022.1"/>
    </source>
</evidence>
<dbReference type="InterPro" id="IPR013780">
    <property type="entry name" value="Glyco_hydro_b"/>
</dbReference>
<dbReference type="STRING" id="1798475.A2837_00920"/>
<dbReference type="PANTHER" id="PTHR43042:SF2">
    <property type="entry name" value="SAM-DEPENDENT METHYLTRANSFERASE"/>
    <property type="match status" value="1"/>
</dbReference>
<dbReference type="GO" id="GO:0032259">
    <property type="term" value="P:methylation"/>
    <property type="evidence" value="ECO:0007669"/>
    <property type="project" value="UniProtKB-KW"/>
</dbReference>
<accession>A0A1F6BZ15</accession>
<keyword evidence="3" id="KW-0949">S-adenosyl-L-methionine</keyword>
<dbReference type="SUPFAM" id="SSF53335">
    <property type="entry name" value="S-adenosyl-L-methionine-dependent methyltransferases"/>
    <property type="match status" value="1"/>
</dbReference>
<name>A0A1F6BZ15_9BACT</name>
<evidence type="ECO:0000256" key="1">
    <source>
        <dbReference type="ARBA" id="ARBA00022603"/>
    </source>
</evidence>
<feature type="domain" description="S-adenosylmethionine-dependent methyltransferase" evidence="4">
    <location>
        <begin position="87"/>
        <end position="234"/>
    </location>
</feature>
<evidence type="ECO:0000256" key="2">
    <source>
        <dbReference type="ARBA" id="ARBA00022679"/>
    </source>
</evidence>
<dbReference type="Gene3D" id="2.60.40.1180">
    <property type="entry name" value="Golgi alpha-mannosidase II"/>
    <property type="match status" value="1"/>
</dbReference>
<evidence type="ECO:0000259" key="4">
    <source>
        <dbReference type="Pfam" id="PF10672"/>
    </source>
</evidence>
<evidence type="ECO:0000313" key="6">
    <source>
        <dbReference type="Proteomes" id="UP000176322"/>
    </source>
</evidence>
<gene>
    <name evidence="5" type="ORF">A2837_00920</name>
</gene>
<reference evidence="5 6" key="1">
    <citation type="journal article" date="2016" name="Nat. Commun.">
        <title>Thousands of microbial genomes shed light on interconnected biogeochemical processes in an aquifer system.</title>
        <authorList>
            <person name="Anantharaman K."/>
            <person name="Brown C.T."/>
            <person name="Hug L.A."/>
            <person name="Sharon I."/>
            <person name="Castelle C.J."/>
            <person name="Probst A.J."/>
            <person name="Thomas B.C."/>
            <person name="Singh A."/>
            <person name="Wilkins M.J."/>
            <person name="Karaoz U."/>
            <person name="Brodie E.L."/>
            <person name="Williams K.H."/>
            <person name="Hubbard S.S."/>
            <person name="Banfield J.F."/>
        </authorList>
    </citation>
    <scope>NUCLEOTIDE SEQUENCE [LARGE SCALE GENOMIC DNA]</scope>
</reference>